<dbReference type="SUPFAM" id="SSF53300">
    <property type="entry name" value="vWA-like"/>
    <property type="match status" value="1"/>
</dbReference>
<evidence type="ECO:0000259" key="2">
    <source>
        <dbReference type="Pfam" id="PF13519"/>
    </source>
</evidence>
<dbReference type="EMBL" id="PNHK01000003">
    <property type="protein sequence ID" value="PMD05291.1"/>
    <property type="molecule type" value="Genomic_DNA"/>
</dbReference>
<dbReference type="InterPro" id="IPR036465">
    <property type="entry name" value="vWFA_dom_sf"/>
</dbReference>
<protein>
    <submittedName>
        <fullName evidence="3">VWA domain-containing protein</fullName>
    </submittedName>
</protein>
<name>A0A2N6VMB5_9MICO</name>
<dbReference type="Proteomes" id="UP000235598">
    <property type="component" value="Unassembled WGS sequence"/>
</dbReference>
<proteinExistence type="predicted"/>
<reference evidence="3 4" key="1">
    <citation type="submission" date="2017-09" db="EMBL/GenBank/DDBJ databases">
        <title>Bacterial strain isolated from the female urinary microbiota.</title>
        <authorList>
            <person name="Thomas-White K."/>
            <person name="Kumar N."/>
            <person name="Forster S."/>
            <person name="Putonti C."/>
            <person name="Lawley T."/>
            <person name="Wolfe A.J."/>
        </authorList>
    </citation>
    <scope>NUCLEOTIDE SEQUENCE [LARGE SCALE GENOMIC DNA]</scope>
    <source>
        <strain evidence="3 4">UMB1301</strain>
    </source>
</reference>
<evidence type="ECO:0000313" key="4">
    <source>
        <dbReference type="Proteomes" id="UP000235598"/>
    </source>
</evidence>
<dbReference type="RefSeq" id="WP_102239230.1">
    <property type="nucleotide sequence ID" value="NZ_BAAAIM010000006.1"/>
</dbReference>
<keyword evidence="1" id="KW-0812">Transmembrane</keyword>
<organism evidence="3 4">
    <name type="scientific">Brevibacterium paucivorans</name>
    <dbReference type="NCBI Taxonomy" id="170994"/>
    <lineage>
        <taxon>Bacteria</taxon>
        <taxon>Bacillati</taxon>
        <taxon>Actinomycetota</taxon>
        <taxon>Actinomycetes</taxon>
        <taxon>Micrococcales</taxon>
        <taxon>Brevibacteriaceae</taxon>
        <taxon>Brevibacterium</taxon>
    </lineage>
</organism>
<evidence type="ECO:0000256" key="1">
    <source>
        <dbReference type="SAM" id="Phobius"/>
    </source>
</evidence>
<gene>
    <name evidence="3" type="ORF">CJ199_09465</name>
</gene>
<sequence>MTFNPLIPFVVLVPLVVVIMIGCCVLAITRSSQRVMWLLRAVVVFVLATAMARPAFPTEVVVVKQEASAQVYLVVDVTASMIAEDWDGSEPRLEGLKKDLNDLVDAMPGAKFSLITFASQSQVRVPLTTDDAAVKSAISILAPEVTRSSAGTSPFEPADTVSARLAKGQESHPGEDQYVFYFGDGEKTSEKGKDSFDGDFNVAGGAVFGYGTDKGGKMKETLDSFLSRDPEYIQDPETREPALSKIDESTLKKIASSLGTDYHHRTARSKITQDYSVPSFEQSLVDKKDERGVDEMFWIPLILVYAWIVVETTLALKRVREIARIGRT</sequence>
<keyword evidence="1" id="KW-1133">Transmembrane helix</keyword>
<feature type="transmembrane region" description="Helical" evidence="1">
    <location>
        <begin position="297"/>
        <end position="316"/>
    </location>
</feature>
<dbReference type="Gene3D" id="3.40.50.410">
    <property type="entry name" value="von Willebrand factor, type A domain"/>
    <property type="match status" value="1"/>
</dbReference>
<evidence type="ECO:0000313" key="3">
    <source>
        <dbReference type="EMBL" id="PMD05291.1"/>
    </source>
</evidence>
<accession>A0A2N6VMB5</accession>
<comment type="caution">
    <text evidence="3">The sequence shown here is derived from an EMBL/GenBank/DDBJ whole genome shotgun (WGS) entry which is preliminary data.</text>
</comment>
<dbReference type="PANTHER" id="PTHR37947:SF1">
    <property type="entry name" value="BLL2462 PROTEIN"/>
    <property type="match status" value="1"/>
</dbReference>
<feature type="transmembrane region" description="Helical" evidence="1">
    <location>
        <begin position="35"/>
        <end position="56"/>
    </location>
</feature>
<dbReference type="Pfam" id="PF13519">
    <property type="entry name" value="VWA_2"/>
    <property type="match status" value="1"/>
</dbReference>
<dbReference type="PANTHER" id="PTHR37947">
    <property type="entry name" value="BLL2462 PROTEIN"/>
    <property type="match status" value="1"/>
</dbReference>
<feature type="domain" description="VWFA" evidence="2">
    <location>
        <begin position="71"/>
        <end position="185"/>
    </location>
</feature>
<dbReference type="InterPro" id="IPR002035">
    <property type="entry name" value="VWF_A"/>
</dbReference>
<feature type="transmembrane region" description="Helical" evidence="1">
    <location>
        <begin position="6"/>
        <end position="28"/>
    </location>
</feature>
<dbReference type="AlphaFoldDB" id="A0A2N6VMB5"/>
<keyword evidence="1" id="KW-0472">Membrane</keyword>
<dbReference type="OrthoDB" id="9814325at2"/>